<evidence type="ECO:0000256" key="2">
    <source>
        <dbReference type="SAM" id="MobiDB-lite"/>
    </source>
</evidence>
<feature type="coiled-coil region" evidence="1">
    <location>
        <begin position="563"/>
        <end position="597"/>
    </location>
</feature>
<dbReference type="PANTHER" id="PTHR34365">
    <property type="entry name" value="ENOLASE (DUF1399)"/>
    <property type="match status" value="1"/>
</dbReference>
<proteinExistence type="predicted"/>
<protein>
    <submittedName>
        <fullName evidence="3">Uncharacterized protein</fullName>
    </submittedName>
</protein>
<accession>A0A0C3LE93</accession>
<evidence type="ECO:0000313" key="4">
    <source>
        <dbReference type="Proteomes" id="UP000054248"/>
    </source>
</evidence>
<dbReference type="InterPro" id="IPR009836">
    <property type="entry name" value="GRDP-like"/>
</dbReference>
<keyword evidence="4" id="KW-1185">Reference proteome</keyword>
<keyword evidence="1" id="KW-0175">Coiled coil</keyword>
<name>A0A0C3LE93_9AGAM</name>
<evidence type="ECO:0000313" key="3">
    <source>
        <dbReference type="EMBL" id="KIO19777.1"/>
    </source>
</evidence>
<sequence>MAGLPPSYNTIDAPDYSAGPSDALPAYDERGAPSSTFAPSPSIDDKLPNHFKINGQYIRPQVMPSDLQAHLVLLGAFNRLREGVRTLKGTGADTPMQPDERYAVFLQRAVHRFEQWAIRMIGGEGNEEEDMISGAIRPLAPSEVPPLDVTMVWHTYMLNPRAYYEDCIRRFPGLLRIGSFPLTQIAGSIDHETLLPHPPSSDRVSAFNSLTGQTFEPPVNTTPDHTLLVVCPSCSQPNTIPWITHRGDGYAQRGFSRSCDKCSFQFDRETLGVRKFYDDMERCLSDPDRYFLANTIVDYQSGVPVEAQYSQSLSTIVLGVRDDLGGVRAEGLGTKVGWTMKDVEKYCRAGVLDKRDKPFVPTPRPLNIILSAYRIPGPPSIDLASAVIRQMNFTEKMVQLGFTEPGRWEDDSDTLTRCVVRYHHFLDLMSSAGGKFAVPTLDIDLAWHTHQLLCESYRKLKDIVGVVPDHDDKVNQGALSDAYDKTAEAWKERFGVPYSVCGCLPSVKALETSGSSSSSFSIFSKKGKSKVNGVENARPDVTLPSNEMAEQTHPSDHNAVAIINPAETNMAQAQIRRRELERRAKELGKAVDKGKANQWGELMHRRMVDHTPSFLCPVQYGAKDPFGKFGQGDCTALSGGGVHGNFGAGECCKGNGMTGLCVAQFDQPRGGPVESLQYASVMSLTETSLPLRVRSVEKATFSGIWVMLNTPQVRLSKHSLAKTG</sequence>
<dbReference type="STRING" id="1051891.A0A0C3LE93"/>
<dbReference type="OrthoDB" id="2684236at2759"/>
<evidence type="ECO:0000256" key="1">
    <source>
        <dbReference type="SAM" id="Coils"/>
    </source>
</evidence>
<dbReference type="Pfam" id="PF07173">
    <property type="entry name" value="GRDP-like"/>
    <property type="match status" value="1"/>
</dbReference>
<reference evidence="4" key="2">
    <citation type="submission" date="2015-01" db="EMBL/GenBank/DDBJ databases">
        <title>Evolutionary Origins and Diversification of the Mycorrhizal Mutualists.</title>
        <authorList>
            <consortium name="DOE Joint Genome Institute"/>
            <consortium name="Mycorrhizal Genomics Consortium"/>
            <person name="Kohler A."/>
            <person name="Kuo A."/>
            <person name="Nagy L.G."/>
            <person name="Floudas D."/>
            <person name="Copeland A."/>
            <person name="Barry K.W."/>
            <person name="Cichocki N."/>
            <person name="Veneault-Fourrey C."/>
            <person name="LaButti K."/>
            <person name="Lindquist E.A."/>
            <person name="Lipzen A."/>
            <person name="Lundell T."/>
            <person name="Morin E."/>
            <person name="Murat C."/>
            <person name="Riley R."/>
            <person name="Ohm R."/>
            <person name="Sun H."/>
            <person name="Tunlid A."/>
            <person name="Henrissat B."/>
            <person name="Grigoriev I.V."/>
            <person name="Hibbett D.S."/>
            <person name="Martin F."/>
        </authorList>
    </citation>
    <scope>NUCLEOTIDE SEQUENCE [LARGE SCALE GENOMIC DNA]</scope>
    <source>
        <strain evidence="4">MUT 4182</strain>
    </source>
</reference>
<dbReference type="HOGENOM" id="CLU_010103_1_1_1"/>
<dbReference type="AlphaFoldDB" id="A0A0C3LE93"/>
<dbReference type="EMBL" id="KN823203">
    <property type="protein sequence ID" value="KIO19777.1"/>
    <property type="molecule type" value="Genomic_DNA"/>
</dbReference>
<feature type="region of interest" description="Disordered" evidence="2">
    <location>
        <begin position="1"/>
        <end position="45"/>
    </location>
</feature>
<gene>
    <name evidence="3" type="ORF">M407DRAFT_30567</name>
</gene>
<dbReference type="Proteomes" id="UP000054248">
    <property type="component" value="Unassembled WGS sequence"/>
</dbReference>
<organism evidence="3 4">
    <name type="scientific">Tulasnella calospora MUT 4182</name>
    <dbReference type="NCBI Taxonomy" id="1051891"/>
    <lineage>
        <taxon>Eukaryota</taxon>
        <taxon>Fungi</taxon>
        <taxon>Dikarya</taxon>
        <taxon>Basidiomycota</taxon>
        <taxon>Agaricomycotina</taxon>
        <taxon>Agaricomycetes</taxon>
        <taxon>Cantharellales</taxon>
        <taxon>Tulasnellaceae</taxon>
        <taxon>Tulasnella</taxon>
    </lineage>
</organism>
<reference evidence="3 4" key="1">
    <citation type="submission" date="2014-04" db="EMBL/GenBank/DDBJ databases">
        <authorList>
            <consortium name="DOE Joint Genome Institute"/>
            <person name="Kuo A."/>
            <person name="Girlanda M."/>
            <person name="Perotto S."/>
            <person name="Kohler A."/>
            <person name="Nagy L.G."/>
            <person name="Floudas D."/>
            <person name="Copeland A."/>
            <person name="Barry K.W."/>
            <person name="Cichocki N."/>
            <person name="Veneault-Fourrey C."/>
            <person name="LaButti K."/>
            <person name="Lindquist E.A."/>
            <person name="Lipzen A."/>
            <person name="Lundell T."/>
            <person name="Morin E."/>
            <person name="Murat C."/>
            <person name="Sun H."/>
            <person name="Tunlid A."/>
            <person name="Henrissat B."/>
            <person name="Grigoriev I.V."/>
            <person name="Hibbett D.S."/>
            <person name="Martin F."/>
            <person name="Nordberg H.P."/>
            <person name="Cantor M.N."/>
            <person name="Hua S.X."/>
        </authorList>
    </citation>
    <scope>NUCLEOTIDE SEQUENCE [LARGE SCALE GENOMIC DNA]</scope>
    <source>
        <strain evidence="3 4">MUT 4182</strain>
    </source>
</reference>
<dbReference type="PANTHER" id="PTHR34365:SF7">
    <property type="entry name" value="GLYCINE-RICH DOMAIN-CONTAINING PROTEIN 1"/>
    <property type="match status" value="1"/>
</dbReference>